<evidence type="ECO:0000313" key="2">
    <source>
        <dbReference type="Proteomes" id="UP000518266"/>
    </source>
</evidence>
<name>A0A7J5YPB4_DISMA</name>
<dbReference type="AlphaFoldDB" id="A0A7J5YPB4"/>
<proteinExistence type="predicted"/>
<gene>
    <name evidence="1" type="ORF">F7725_012745</name>
</gene>
<sequence>MTWNERRWSCVAMDQRGGMQKGRLRFQILSDPSFPSPSVTSNLFSSPFSLSVIPPFQPSLAMSATVKAIWA</sequence>
<keyword evidence="2" id="KW-1185">Reference proteome</keyword>
<accession>A0A7J5YPB4</accession>
<protein>
    <submittedName>
        <fullName evidence="1">Uncharacterized protein</fullName>
    </submittedName>
</protein>
<reference evidence="1 2" key="1">
    <citation type="submission" date="2020-03" db="EMBL/GenBank/DDBJ databases">
        <title>Dissostichus mawsoni Genome sequencing and assembly.</title>
        <authorList>
            <person name="Park H."/>
        </authorList>
    </citation>
    <scope>NUCLEOTIDE SEQUENCE [LARGE SCALE GENOMIC DNA]</scope>
    <source>
        <strain evidence="1">DM0001</strain>
        <tissue evidence="1">Muscle</tissue>
    </source>
</reference>
<evidence type="ECO:0000313" key="1">
    <source>
        <dbReference type="EMBL" id="KAF3850973.1"/>
    </source>
</evidence>
<dbReference type="EMBL" id="JAAKFY010000010">
    <property type="protein sequence ID" value="KAF3850973.1"/>
    <property type="molecule type" value="Genomic_DNA"/>
</dbReference>
<comment type="caution">
    <text evidence="1">The sequence shown here is derived from an EMBL/GenBank/DDBJ whole genome shotgun (WGS) entry which is preliminary data.</text>
</comment>
<organism evidence="1 2">
    <name type="scientific">Dissostichus mawsoni</name>
    <name type="common">Antarctic cod</name>
    <dbReference type="NCBI Taxonomy" id="36200"/>
    <lineage>
        <taxon>Eukaryota</taxon>
        <taxon>Metazoa</taxon>
        <taxon>Chordata</taxon>
        <taxon>Craniata</taxon>
        <taxon>Vertebrata</taxon>
        <taxon>Euteleostomi</taxon>
        <taxon>Actinopterygii</taxon>
        <taxon>Neopterygii</taxon>
        <taxon>Teleostei</taxon>
        <taxon>Neoteleostei</taxon>
        <taxon>Acanthomorphata</taxon>
        <taxon>Eupercaria</taxon>
        <taxon>Perciformes</taxon>
        <taxon>Notothenioidei</taxon>
        <taxon>Nototheniidae</taxon>
        <taxon>Dissostichus</taxon>
    </lineage>
</organism>
<dbReference type="Proteomes" id="UP000518266">
    <property type="component" value="Unassembled WGS sequence"/>
</dbReference>